<proteinExistence type="predicted"/>
<evidence type="ECO:0000313" key="2">
    <source>
        <dbReference type="Proteomes" id="UP000178606"/>
    </source>
</evidence>
<name>A0A1F6C8F0_HANXR</name>
<comment type="caution">
    <text evidence="1">The sequence shown here is derived from an EMBL/GenBank/DDBJ whole genome shotgun (WGS) entry which is preliminary data.</text>
</comment>
<dbReference type="EMBL" id="MFKF01000378">
    <property type="protein sequence ID" value="OGG45370.1"/>
    <property type="molecule type" value="Genomic_DNA"/>
</dbReference>
<organism evidence="1 2">
    <name type="scientific">Handelsmanbacteria sp. (strain RIFCSPLOWO2_12_FULL_64_10)</name>
    <dbReference type="NCBI Taxonomy" id="1817868"/>
    <lineage>
        <taxon>Bacteria</taxon>
        <taxon>Candidatus Handelsmaniibacteriota</taxon>
    </lineage>
</organism>
<accession>A0A1F6C8F0</accession>
<sequence>MAPTLVLSIVKEAVDRLMTGAGGGGAAVPLPVSEIVDGLPVALWATDKEADFDPTDEGANVTVTVCAGPPALIVKVVGLTVNCGASVPDALMDETVSAAAPVLDTVNVCCTD</sequence>
<gene>
    <name evidence="1" type="ORF">A3F84_27065</name>
</gene>
<protein>
    <submittedName>
        <fullName evidence="1">Uncharacterized protein</fullName>
    </submittedName>
</protein>
<evidence type="ECO:0000313" key="1">
    <source>
        <dbReference type="EMBL" id="OGG45370.1"/>
    </source>
</evidence>
<dbReference type="AlphaFoldDB" id="A0A1F6C8F0"/>
<dbReference type="Proteomes" id="UP000178606">
    <property type="component" value="Unassembled WGS sequence"/>
</dbReference>
<reference evidence="1 2" key="1">
    <citation type="journal article" date="2016" name="Nat. Commun.">
        <title>Thousands of microbial genomes shed light on interconnected biogeochemical processes in an aquifer system.</title>
        <authorList>
            <person name="Anantharaman K."/>
            <person name="Brown C.T."/>
            <person name="Hug L.A."/>
            <person name="Sharon I."/>
            <person name="Castelle C.J."/>
            <person name="Probst A.J."/>
            <person name="Thomas B.C."/>
            <person name="Singh A."/>
            <person name="Wilkins M.J."/>
            <person name="Karaoz U."/>
            <person name="Brodie E.L."/>
            <person name="Williams K.H."/>
            <person name="Hubbard S.S."/>
            <person name="Banfield J.F."/>
        </authorList>
    </citation>
    <scope>NUCLEOTIDE SEQUENCE [LARGE SCALE GENOMIC DNA]</scope>
    <source>
        <strain evidence="2">RIFCSPLOWO2_12_FULL_64_10</strain>
    </source>
</reference>